<keyword evidence="3" id="KW-1185">Reference proteome</keyword>
<name>A0ABQ9IKS4_9NEOP</name>
<reference evidence="2 3" key="1">
    <citation type="submission" date="2023-02" db="EMBL/GenBank/DDBJ databases">
        <title>LHISI_Scaffold_Assembly.</title>
        <authorList>
            <person name="Stuart O.P."/>
            <person name="Cleave R."/>
            <person name="Magrath M.J.L."/>
            <person name="Mikheyev A.S."/>
        </authorList>
    </citation>
    <scope>NUCLEOTIDE SEQUENCE [LARGE SCALE GENOMIC DNA]</scope>
    <source>
        <strain evidence="2">Daus_M_001</strain>
        <tissue evidence="2">Leg muscle</tissue>
    </source>
</reference>
<sequence>MSQREASRIYGIPRSSRVLKMKALKENNVSAPGRKPVFTMEEEKCYLDRTGRRVEMFVINLLGKRWAGNFLKRHKLGGVITSYIDNLSQVAKNVPPEQLWDYDETNFVDDRGKKLVITKRGC</sequence>
<accession>A0ABQ9IKS4</accession>
<gene>
    <name evidence="2" type="ORF">PR048_002262</name>
</gene>
<protein>
    <recommendedName>
        <fullName evidence="1">HTH psq-type domain-containing protein</fullName>
    </recommendedName>
</protein>
<proteinExistence type="predicted"/>
<feature type="domain" description="HTH psq-type" evidence="1">
    <location>
        <begin position="1"/>
        <end position="16"/>
    </location>
</feature>
<dbReference type="Pfam" id="PF05225">
    <property type="entry name" value="HTH_psq"/>
    <property type="match status" value="1"/>
</dbReference>
<evidence type="ECO:0000313" key="2">
    <source>
        <dbReference type="EMBL" id="KAJ8896916.1"/>
    </source>
</evidence>
<comment type="caution">
    <text evidence="2">The sequence shown here is derived from an EMBL/GenBank/DDBJ whole genome shotgun (WGS) entry which is preliminary data.</text>
</comment>
<dbReference type="Proteomes" id="UP001159363">
    <property type="component" value="Chromosome 1"/>
</dbReference>
<dbReference type="InterPro" id="IPR007889">
    <property type="entry name" value="HTH_Psq"/>
</dbReference>
<evidence type="ECO:0000313" key="3">
    <source>
        <dbReference type="Proteomes" id="UP001159363"/>
    </source>
</evidence>
<organism evidence="2 3">
    <name type="scientific">Dryococelus australis</name>
    <dbReference type="NCBI Taxonomy" id="614101"/>
    <lineage>
        <taxon>Eukaryota</taxon>
        <taxon>Metazoa</taxon>
        <taxon>Ecdysozoa</taxon>
        <taxon>Arthropoda</taxon>
        <taxon>Hexapoda</taxon>
        <taxon>Insecta</taxon>
        <taxon>Pterygota</taxon>
        <taxon>Neoptera</taxon>
        <taxon>Polyneoptera</taxon>
        <taxon>Phasmatodea</taxon>
        <taxon>Verophasmatodea</taxon>
        <taxon>Anareolatae</taxon>
        <taxon>Phasmatidae</taxon>
        <taxon>Eurycanthinae</taxon>
        <taxon>Dryococelus</taxon>
    </lineage>
</organism>
<dbReference type="EMBL" id="JARBHB010000001">
    <property type="protein sequence ID" value="KAJ8896916.1"/>
    <property type="molecule type" value="Genomic_DNA"/>
</dbReference>
<evidence type="ECO:0000259" key="1">
    <source>
        <dbReference type="Pfam" id="PF05225"/>
    </source>
</evidence>